<protein>
    <submittedName>
        <fullName evidence="1">Uncharacterized protein</fullName>
    </submittedName>
</protein>
<name>A0ACC1CJS5_9NEOP</name>
<reference evidence="1 2" key="1">
    <citation type="journal article" date="2021" name="Front. Genet.">
        <title>Chromosome-Level Genome Assembly Reveals Significant Gene Expansion in the Toll and IMD Signaling Pathways of Dendrolimus kikuchii.</title>
        <authorList>
            <person name="Zhou J."/>
            <person name="Wu P."/>
            <person name="Xiong Z."/>
            <person name="Liu N."/>
            <person name="Zhao N."/>
            <person name="Ji M."/>
            <person name="Qiu Y."/>
            <person name="Yang B."/>
        </authorList>
    </citation>
    <scope>NUCLEOTIDE SEQUENCE [LARGE SCALE GENOMIC DNA]</scope>
    <source>
        <strain evidence="1">Ann1</strain>
    </source>
</reference>
<keyword evidence="2" id="KW-1185">Reference proteome</keyword>
<dbReference type="Proteomes" id="UP000824533">
    <property type="component" value="Linkage Group LG23"/>
</dbReference>
<accession>A0ACC1CJS5</accession>
<comment type="caution">
    <text evidence="1">The sequence shown here is derived from an EMBL/GenBank/DDBJ whole genome shotgun (WGS) entry which is preliminary data.</text>
</comment>
<organism evidence="1 2">
    <name type="scientific">Dendrolimus kikuchii</name>
    <dbReference type="NCBI Taxonomy" id="765133"/>
    <lineage>
        <taxon>Eukaryota</taxon>
        <taxon>Metazoa</taxon>
        <taxon>Ecdysozoa</taxon>
        <taxon>Arthropoda</taxon>
        <taxon>Hexapoda</taxon>
        <taxon>Insecta</taxon>
        <taxon>Pterygota</taxon>
        <taxon>Neoptera</taxon>
        <taxon>Endopterygota</taxon>
        <taxon>Lepidoptera</taxon>
        <taxon>Glossata</taxon>
        <taxon>Ditrysia</taxon>
        <taxon>Bombycoidea</taxon>
        <taxon>Lasiocampidae</taxon>
        <taxon>Dendrolimus</taxon>
    </lineage>
</organism>
<evidence type="ECO:0000313" key="1">
    <source>
        <dbReference type="EMBL" id="KAJ0171855.1"/>
    </source>
</evidence>
<dbReference type="EMBL" id="CM034409">
    <property type="protein sequence ID" value="KAJ0171855.1"/>
    <property type="molecule type" value="Genomic_DNA"/>
</dbReference>
<gene>
    <name evidence="1" type="ORF">K1T71_012618</name>
</gene>
<proteinExistence type="predicted"/>
<evidence type="ECO:0000313" key="2">
    <source>
        <dbReference type="Proteomes" id="UP000824533"/>
    </source>
</evidence>
<sequence>MAAGSYGEFPWLERELKISTHQRLEAICLAHTELVSLSHATKPGLIGTAHFASEQAVPYALTWNRAAVSHSHRSKICRLPHATKMAAGSYGEFPWLERELKRLFTLETCCGYGYEPARHLHVHPSPEFSRSAESIRTPPQMRCSSRSEPYLPSIGFHGTRTLRQKRKLFPDLSAASSGHFGLPRRTLALKRGNDY</sequence>